<protein>
    <submittedName>
        <fullName evidence="1">Uncharacterized protein</fullName>
    </submittedName>
</protein>
<accession>A0ABN2N2U5</accession>
<organism evidence="1 2">
    <name type="scientific">Pseudonocardia ailaonensis</name>
    <dbReference type="NCBI Taxonomy" id="367279"/>
    <lineage>
        <taxon>Bacteria</taxon>
        <taxon>Bacillati</taxon>
        <taxon>Actinomycetota</taxon>
        <taxon>Actinomycetes</taxon>
        <taxon>Pseudonocardiales</taxon>
        <taxon>Pseudonocardiaceae</taxon>
        <taxon>Pseudonocardia</taxon>
    </lineage>
</organism>
<proteinExistence type="predicted"/>
<dbReference type="EMBL" id="BAAAQK010000005">
    <property type="protein sequence ID" value="GAA1845683.1"/>
    <property type="molecule type" value="Genomic_DNA"/>
</dbReference>
<dbReference type="RefSeq" id="WP_344416012.1">
    <property type="nucleotide sequence ID" value="NZ_BAAAQK010000005.1"/>
</dbReference>
<reference evidence="1 2" key="1">
    <citation type="journal article" date="2019" name="Int. J. Syst. Evol. Microbiol.">
        <title>The Global Catalogue of Microorganisms (GCM) 10K type strain sequencing project: providing services to taxonomists for standard genome sequencing and annotation.</title>
        <authorList>
            <consortium name="The Broad Institute Genomics Platform"/>
            <consortium name="The Broad Institute Genome Sequencing Center for Infectious Disease"/>
            <person name="Wu L."/>
            <person name="Ma J."/>
        </authorList>
    </citation>
    <scope>NUCLEOTIDE SEQUENCE [LARGE SCALE GENOMIC DNA]</scope>
    <source>
        <strain evidence="1 2">JCM 16009</strain>
    </source>
</reference>
<sequence length="93" mass="10206">MQKTFAAQPYPLWALWTEGDTDEYLGRVVGWIAPGADDSPAYPVVHNWQTGLTEGLHSTEYDLYDDPAKVVSHKGWTEQQVADGARPASASVS</sequence>
<gene>
    <name evidence="1" type="ORF">GCM10009836_26570</name>
</gene>
<comment type="caution">
    <text evidence="1">The sequence shown here is derived from an EMBL/GenBank/DDBJ whole genome shotgun (WGS) entry which is preliminary data.</text>
</comment>
<evidence type="ECO:0000313" key="1">
    <source>
        <dbReference type="EMBL" id="GAA1845683.1"/>
    </source>
</evidence>
<name>A0ABN2N2U5_9PSEU</name>
<dbReference type="Proteomes" id="UP001500449">
    <property type="component" value="Unassembled WGS sequence"/>
</dbReference>
<evidence type="ECO:0000313" key="2">
    <source>
        <dbReference type="Proteomes" id="UP001500449"/>
    </source>
</evidence>
<keyword evidence="2" id="KW-1185">Reference proteome</keyword>